<proteinExistence type="inferred from homology"/>
<dbReference type="Proteomes" id="UP000596004">
    <property type="component" value="Chromosome"/>
</dbReference>
<dbReference type="InterPro" id="IPR045240">
    <property type="entry name" value="Ribosomal_uL4_euk/arch"/>
</dbReference>
<name>A0A7T9DKF7_9ARCH</name>
<dbReference type="GO" id="GO:0006412">
    <property type="term" value="P:translation"/>
    <property type="evidence" value="ECO:0007669"/>
    <property type="project" value="InterPro"/>
</dbReference>
<dbReference type="Gene3D" id="3.40.1370.10">
    <property type="match status" value="1"/>
</dbReference>
<dbReference type="Pfam" id="PF00573">
    <property type="entry name" value="Ribosomal_L4"/>
    <property type="match status" value="1"/>
</dbReference>
<gene>
    <name evidence="8" type="ORF">IPJ89_01780</name>
</gene>
<reference evidence="8" key="1">
    <citation type="submission" date="2020-11" db="EMBL/GenBank/DDBJ databases">
        <title>Connecting structure to function with the recovery of over 1000 high-quality activated sludge metagenome-assembled genomes encoding full-length rRNA genes using long-read sequencing.</title>
        <authorList>
            <person name="Singleton C.M."/>
            <person name="Petriglieri F."/>
            <person name="Kristensen J.M."/>
            <person name="Kirkegaard R.H."/>
            <person name="Michaelsen T.Y."/>
            <person name="Andersen M.H."/>
            <person name="Karst S.M."/>
            <person name="Dueholm M.S."/>
            <person name="Nielsen P.H."/>
            <person name="Albertsen M."/>
        </authorList>
    </citation>
    <scope>NUCLEOTIDE SEQUENCE</scope>
    <source>
        <strain evidence="8">Fred_18-Q3-R57-64_BAT3C.431</strain>
    </source>
</reference>
<dbReference type="PANTHER" id="PTHR19431">
    <property type="entry name" value="60S RIBOSOMAL PROTEIN L4"/>
    <property type="match status" value="1"/>
</dbReference>
<dbReference type="InterPro" id="IPR019970">
    <property type="entry name" value="Ribosomall_uL4-arc"/>
</dbReference>
<dbReference type="GO" id="GO:0003735">
    <property type="term" value="F:structural constituent of ribosome"/>
    <property type="evidence" value="ECO:0007669"/>
    <property type="project" value="InterPro"/>
</dbReference>
<evidence type="ECO:0000256" key="5">
    <source>
        <dbReference type="ARBA" id="ARBA00023274"/>
    </source>
</evidence>
<dbReference type="InterPro" id="IPR002136">
    <property type="entry name" value="Ribosomal_uL4"/>
</dbReference>
<evidence type="ECO:0000256" key="7">
    <source>
        <dbReference type="NCBIfam" id="TIGR03672"/>
    </source>
</evidence>
<dbReference type="EMBL" id="CP064981">
    <property type="protein sequence ID" value="QQR92956.1"/>
    <property type="molecule type" value="Genomic_DNA"/>
</dbReference>
<protein>
    <recommendedName>
        <fullName evidence="6 7">50S ribosomal protein L4</fullName>
    </recommendedName>
</protein>
<evidence type="ECO:0000313" key="8">
    <source>
        <dbReference type="EMBL" id="QQR92956.1"/>
    </source>
</evidence>
<dbReference type="GO" id="GO:0019843">
    <property type="term" value="F:rRNA binding"/>
    <property type="evidence" value="ECO:0007669"/>
    <property type="project" value="UniProtKB-KW"/>
</dbReference>
<evidence type="ECO:0000256" key="1">
    <source>
        <dbReference type="ARBA" id="ARBA00010528"/>
    </source>
</evidence>
<dbReference type="AlphaFoldDB" id="A0A7T9DKF7"/>
<keyword evidence="3" id="KW-0694">RNA-binding</keyword>
<sequence length="268" mass="29372">MVHVFSAQGQKVKDMALPSVFQTPYHPALIKRAVLAVQSTRLQPHGKKPGSGRNNTAEYVGVRGKPTMYRTINVGHARLPRMRNRRGVLQGKVASVPQAVGGPSAHPSRVEKKLVENINVKERKLAIASAIAASVDAKIVKARGHHFDAAHFPLVVDSSFEKIAKTKDVMKAFESLKVSADAEHAKERKRIRAGKHKNRGNPYKQKKSLLIVTNHASPIMKAARNIPGIDVIPVQRLNAEHLAPGTHAGRLTIWTEEAIKVLATRGEQ</sequence>
<comment type="similarity">
    <text evidence="1">Belongs to the universal ribosomal protein uL4 family.</text>
</comment>
<keyword evidence="2" id="KW-0699">rRNA-binding</keyword>
<dbReference type="SUPFAM" id="SSF52166">
    <property type="entry name" value="Ribosomal protein L4"/>
    <property type="match status" value="1"/>
</dbReference>
<dbReference type="InterPro" id="IPR023574">
    <property type="entry name" value="Ribosomal_uL4_dom_sf"/>
</dbReference>
<organism evidence="8">
    <name type="scientific">Candidatus Iainarchaeum sp</name>
    <dbReference type="NCBI Taxonomy" id="3101447"/>
    <lineage>
        <taxon>Archaea</taxon>
        <taxon>Candidatus Iainarchaeota</taxon>
        <taxon>Candidatus Iainarchaeia</taxon>
        <taxon>Candidatus Iainarchaeales</taxon>
        <taxon>Candidatus Iainarchaeaceae</taxon>
        <taxon>Candidatus Iainarchaeum</taxon>
    </lineage>
</organism>
<accession>A0A7T9DKF7</accession>
<evidence type="ECO:0000256" key="3">
    <source>
        <dbReference type="ARBA" id="ARBA00022884"/>
    </source>
</evidence>
<evidence type="ECO:0000256" key="2">
    <source>
        <dbReference type="ARBA" id="ARBA00022730"/>
    </source>
</evidence>
<keyword evidence="5" id="KW-0687">Ribonucleoprotein</keyword>
<dbReference type="GO" id="GO:0005840">
    <property type="term" value="C:ribosome"/>
    <property type="evidence" value="ECO:0007669"/>
    <property type="project" value="UniProtKB-KW"/>
</dbReference>
<dbReference type="GO" id="GO:1990904">
    <property type="term" value="C:ribonucleoprotein complex"/>
    <property type="evidence" value="ECO:0007669"/>
    <property type="project" value="UniProtKB-KW"/>
</dbReference>
<evidence type="ECO:0000256" key="4">
    <source>
        <dbReference type="ARBA" id="ARBA00022980"/>
    </source>
</evidence>
<evidence type="ECO:0000256" key="6">
    <source>
        <dbReference type="ARBA" id="ARBA00035462"/>
    </source>
</evidence>
<keyword evidence="4 8" id="KW-0689">Ribosomal protein</keyword>
<dbReference type="NCBIfam" id="TIGR03672">
    <property type="entry name" value="rpl4p_arch"/>
    <property type="match status" value="1"/>
</dbReference>